<dbReference type="EMBL" id="CP001089">
    <property type="protein sequence ID" value="ACD94023.1"/>
    <property type="molecule type" value="Genomic_DNA"/>
</dbReference>
<dbReference type="GO" id="GO:0009036">
    <property type="term" value="F:type II site-specific deoxyribonuclease activity"/>
    <property type="evidence" value="ECO:0007669"/>
    <property type="project" value="InterPro"/>
</dbReference>
<dbReference type="SUPFAM" id="SSF52980">
    <property type="entry name" value="Restriction endonuclease-like"/>
    <property type="match status" value="1"/>
</dbReference>
<dbReference type="HOGENOM" id="CLU_042008_0_0_7"/>
<dbReference type="GO" id="GO:0009307">
    <property type="term" value="P:DNA restriction-modification system"/>
    <property type="evidence" value="ECO:0007669"/>
    <property type="project" value="InterPro"/>
</dbReference>
<dbReference type="AlphaFoldDB" id="B3EB39"/>
<feature type="domain" description="Restriction endonuclease type II EcoRII C-terminal" evidence="1">
    <location>
        <begin position="231"/>
        <end position="395"/>
    </location>
</feature>
<reference evidence="2 3" key="1">
    <citation type="submission" date="2008-05" db="EMBL/GenBank/DDBJ databases">
        <title>Complete sequence of chromosome of Geobacter lovleyi SZ.</title>
        <authorList>
            <consortium name="US DOE Joint Genome Institute"/>
            <person name="Lucas S."/>
            <person name="Copeland A."/>
            <person name="Lapidus A."/>
            <person name="Glavina del Rio T."/>
            <person name="Dalin E."/>
            <person name="Tice H."/>
            <person name="Bruce D."/>
            <person name="Goodwin L."/>
            <person name="Pitluck S."/>
            <person name="Chertkov O."/>
            <person name="Meincke L."/>
            <person name="Brettin T."/>
            <person name="Detter J.C."/>
            <person name="Han C."/>
            <person name="Tapia R."/>
            <person name="Kuske C.R."/>
            <person name="Schmutz J."/>
            <person name="Larimer F."/>
            <person name="Land M."/>
            <person name="Hauser L."/>
            <person name="Kyrpides N."/>
            <person name="Mikhailova N."/>
            <person name="Sung Y."/>
            <person name="Fletcher K.E."/>
            <person name="Ritalahti K.M."/>
            <person name="Loeffler F.E."/>
            <person name="Richardson P."/>
        </authorList>
    </citation>
    <scope>NUCLEOTIDE SEQUENCE [LARGE SCALE GENOMIC DNA]</scope>
    <source>
        <strain evidence="3">ATCC BAA-1151 / DSM 17278 / SZ</strain>
    </source>
</reference>
<dbReference type="RefSeq" id="WP_012468380.1">
    <property type="nucleotide sequence ID" value="NC_010814.1"/>
</dbReference>
<dbReference type="STRING" id="398767.Glov_0294"/>
<dbReference type="Pfam" id="PF09019">
    <property type="entry name" value="EcoRII-C"/>
    <property type="match status" value="1"/>
</dbReference>
<keyword evidence="2" id="KW-0540">Nuclease</keyword>
<proteinExistence type="predicted"/>
<evidence type="ECO:0000259" key="1">
    <source>
        <dbReference type="Pfam" id="PF09019"/>
    </source>
</evidence>
<dbReference type="Gene3D" id="3.40.91.80">
    <property type="match status" value="1"/>
</dbReference>
<name>B3EB39_TRIL1</name>
<dbReference type="InterPro" id="IPR015109">
    <property type="entry name" value="Restrct_endonuc_II_EcoRII_C"/>
</dbReference>
<evidence type="ECO:0000313" key="3">
    <source>
        <dbReference type="Proteomes" id="UP000002420"/>
    </source>
</evidence>
<accession>B3EB39</accession>
<dbReference type="eggNOG" id="ENOG502Z7XX">
    <property type="taxonomic scope" value="Bacteria"/>
</dbReference>
<dbReference type="GO" id="GO:0003677">
    <property type="term" value="F:DNA binding"/>
    <property type="evidence" value="ECO:0007669"/>
    <property type="project" value="InterPro"/>
</dbReference>
<evidence type="ECO:0000313" key="2">
    <source>
        <dbReference type="EMBL" id="ACD94023.1"/>
    </source>
</evidence>
<gene>
    <name evidence="2" type="ordered locus">Glov_0294</name>
</gene>
<dbReference type="InterPro" id="IPR038365">
    <property type="entry name" value="EcoRII_C_sf"/>
</dbReference>
<dbReference type="Proteomes" id="UP000002420">
    <property type="component" value="Chromosome"/>
</dbReference>
<protein>
    <submittedName>
        <fullName evidence="2">Restriction endonuclease EcoRII</fullName>
    </submittedName>
</protein>
<dbReference type="InterPro" id="IPR011335">
    <property type="entry name" value="Restrct_endonuc-II-like"/>
</dbReference>
<keyword evidence="2" id="KW-0378">Hydrolase</keyword>
<dbReference type="REBASE" id="18282">
    <property type="entry name" value="GloSZORF298P"/>
</dbReference>
<keyword evidence="2" id="KW-0255">Endonuclease</keyword>
<dbReference type="OrthoDB" id="9797574at2"/>
<sequence length="403" mass="46141">MNHGHLSQYFSAVACKPLSAVEADLCRSHQHELNGVEALIKMFGRATEKHTFQASFMYLCDHDDEPVVADGYVTWYDSRLKNTTRTEHRLYFPTTAVSMCAAEGDLLIIGKRTDNSVMIIIAEAESTIASQVSWLFGFGVDVHPGFSVRSELECEQNRIEFASRIILEHIGVQVEEVAENYLDEMLRLFGGKFPNTRDFSEYARASLIDIDPRDGADAALMAFVEREEILFRTLERHIIGDRLQVGFVDDVDGFVTYSLSVQNRRKSRAGSSLENHLEVIFNAQGIQYTRTPVTENNEKPDFIFPDIIHYRDPDFDVSKLTMLGVKSTCKDRWRQILSEADRIKSKHLLTLEPGISENQTNQMKRSNLQLVVPSALQRTYKTEQQTWLLTFDDFIRLLRIRQS</sequence>
<dbReference type="KEGG" id="glo:Glov_0294"/>
<keyword evidence="3" id="KW-1185">Reference proteome</keyword>
<organism evidence="2 3">
    <name type="scientific">Trichlorobacter lovleyi (strain ATCC BAA-1151 / DSM 17278 / SZ)</name>
    <name type="common">Geobacter lovleyi</name>
    <dbReference type="NCBI Taxonomy" id="398767"/>
    <lineage>
        <taxon>Bacteria</taxon>
        <taxon>Pseudomonadati</taxon>
        <taxon>Thermodesulfobacteriota</taxon>
        <taxon>Desulfuromonadia</taxon>
        <taxon>Geobacterales</taxon>
        <taxon>Geobacteraceae</taxon>
        <taxon>Trichlorobacter</taxon>
    </lineage>
</organism>